<proteinExistence type="predicted"/>
<protein>
    <submittedName>
        <fullName evidence="1">Uncharacterized protein</fullName>
    </submittedName>
</protein>
<keyword evidence="2" id="KW-1185">Reference proteome</keyword>
<dbReference type="Pfam" id="PF07893">
    <property type="entry name" value="DUF1668"/>
    <property type="match status" value="1"/>
</dbReference>
<reference evidence="1" key="1">
    <citation type="submission" date="2013-08" db="EMBL/GenBank/DDBJ databases">
        <title>Oryza genome evolution.</title>
        <authorList>
            <person name="Wing R.A."/>
            <person name="Panaud O."/>
            <person name="Oliveira A.C."/>
        </authorList>
    </citation>
    <scope>NUCLEOTIDE SEQUENCE</scope>
</reference>
<dbReference type="Proteomes" id="UP000026961">
    <property type="component" value="Chromosome 1"/>
</dbReference>
<name>A0A0D9Y389_9ORYZ</name>
<dbReference type="InterPro" id="IPR012871">
    <property type="entry name" value="DUF1668_ORYSA"/>
</dbReference>
<dbReference type="eggNOG" id="ENOG502R3BT">
    <property type="taxonomic scope" value="Eukaryota"/>
</dbReference>
<dbReference type="AlphaFoldDB" id="A0A0D9Y389"/>
<accession>A0A0D9Y389</accession>
<reference evidence="1" key="3">
    <citation type="submission" date="2018-05" db="EMBL/GenBank/DDBJ databases">
        <title>OgluRS3 (Oryza glumaepatula Reference Sequence Version 3).</title>
        <authorList>
            <person name="Zhang J."/>
            <person name="Kudrna D."/>
            <person name="Lee S."/>
            <person name="Talag J."/>
            <person name="Welchert J."/>
            <person name="Wing R.A."/>
        </authorList>
    </citation>
    <scope>NUCLEOTIDE SEQUENCE [LARGE SCALE GENOMIC DNA]</scope>
</reference>
<dbReference type="PANTHER" id="PTHR33085:SF127">
    <property type="entry name" value="EXPRESSED PROTEIN"/>
    <property type="match status" value="1"/>
</dbReference>
<evidence type="ECO:0000313" key="2">
    <source>
        <dbReference type="Proteomes" id="UP000026961"/>
    </source>
</evidence>
<organism evidence="1">
    <name type="scientific">Oryza glumipatula</name>
    <dbReference type="NCBI Taxonomy" id="40148"/>
    <lineage>
        <taxon>Eukaryota</taxon>
        <taxon>Viridiplantae</taxon>
        <taxon>Streptophyta</taxon>
        <taxon>Embryophyta</taxon>
        <taxon>Tracheophyta</taxon>
        <taxon>Spermatophyta</taxon>
        <taxon>Magnoliopsida</taxon>
        <taxon>Liliopsida</taxon>
        <taxon>Poales</taxon>
        <taxon>Poaceae</taxon>
        <taxon>BOP clade</taxon>
        <taxon>Oryzoideae</taxon>
        <taxon>Oryzeae</taxon>
        <taxon>Oryzinae</taxon>
        <taxon>Oryza</taxon>
    </lineage>
</organism>
<dbReference type="Gramene" id="OGLUM01G03390.1">
    <property type="protein sequence ID" value="OGLUM01G03390.1"/>
    <property type="gene ID" value="OGLUM01G03390"/>
</dbReference>
<sequence>MSTPSQKKRRSKGKDGAVAPVGLRLNRLGRASPREAAGKPVYLAVEHDDDQEVPAHSIVELGGGEAHLVLHNVRGMSFTTVESRYGPRIVGVGGKLFTTVLRPVLIPRGSKLYALSRTPSVVPGLDFLPWFVYLDLNYVLVAPHDARTMGWHHLPPPPIFPVRLNPLEYRDPPEVRVASYAVVGSHILLSVQQDKGTCAFDMDTNQWDMVDANNLPFIGKAVPLGGHLFIARSIANGGAAAVYDIRVFPLQPTSSGSHKTELSILNIPVVSKGIVPGQLFCSLGKGIFSSIDVRSAATPGPDAKLHKARIVHRTYSQVGGDDTEDNNYTVITKQHRQIYKLIDRTRHLAHPSPVVAALTMDCAPSPVLTQPLLIWYTPLKYTCPQKEAE</sequence>
<dbReference type="PANTHER" id="PTHR33085">
    <property type="entry name" value="OS12G0113100 PROTEIN-RELATED"/>
    <property type="match status" value="1"/>
</dbReference>
<evidence type="ECO:0000313" key="1">
    <source>
        <dbReference type="EnsemblPlants" id="OGLUM01G03390.1"/>
    </source>
</evidence>
<dbReference type="HOGENOM" id="CLU_041856_0_1_1"/>
<dbReference type="EnsemblPlants" id="OGLUM01G03390.1">
    <property type="protein sequence ID" value="OGLUM01G03390.1"/>
    <property type="gene ID" value="OGLUM01G03390"/>
</dbReference>
<reference evidence="1" key="2">
    <citation type="submission" date="2015-04" db="UniProtKB">
        <authorList>
            <consortium name="EnsemblPlants"/>
        </authorList>
    </citation>
    <scope>IDENTIFICATION</scope>
</reference>